<evidence type="ECO:0000256" key="5">
    <source>
        <dbReference type="PROSITE-ProRule" id="PRU01240"/>
    </source>
</evidence>
<evidence type="ECO:0000259" key="7">
    <source>
        <dbReference type="Pfam" id="PF00082"/>
    </source>
</evidence>
<evidence type="ECO:0000259" key="8">
    <source>
        <dbReference type="Pfam" id="PF05922"/>
    </source>
</evidence>
<keyword evidence="2 5" id="KW-0645">Protease</keyword>
<evidence type="ECO:0000313" key="10">
    <source>
        <dbReference type="Proteomes" id="UP000696485"/>
    </source>
</evidence>
<dbReference type="InterPro" id="IPR022398">
    <property type="entry name" value="Peptidase_S8_His-AS"/>
</dbReference>
<dbReference type="InterPro" id="IPR034193">
    <property type="entry name" value="PCSK9_ProteinaseK-like"/>
</dbReference>
<feature type="domain" description="Inhibitor I9" evidence="8">
    <location>
        <begin position="34"/>
        <end position="112"/>
    </location>
</feature>
<sequence>MVLTFRSLRSLGKEKWMKTTALAYLWVLFIDVSSYIVFLKDGFTVAGFTVAGFESIFDDIARRQNDRGGGKPSIIRKYDSFAGLAVTVDATALKEISGSDQVAYVEQDAVMTIFGSQSSPPSWGLPRISQTNRDSFENYLFNDAAGEGITAYVIDTGVYIDHLDFEGRASWGGNFVSGSEDTDENGHGTHVAGTIGGAQYGVAKKVSIVGVKVLDAGGSGTTSDIISGMDWVARNAVPGKSVVSMSLGGGRSKAVDDAAGRLYKADIPVIVAAGNLSTTDACNQSPAGAANTYTVAASDKNDKTASFTSNGKCVEIFAPGVDITSSWIGSATATNTMSGTSMATAHVAGVAALYLSFNSLPTAQSLFDKLTVTATFNKITGNLEGSPNRLVFNGAA</sequence>
<feature type="transmembrane region" description="Helical" evidence="6">
    <location>
        <begin position="21"/>
        <end position="39"/>
    </location>
</feature>
<organism evidence="9 10">
    <name type="scientific">Podila minutissima</name>
    <dbReference type="NCBI Taxonomy" id="64525"/>
    <lineage>
        <taxon>Eukaryota</taxon>
        <taxon>Fungi</taxon>
        <taxon>Fungi incertae sedis</taxon>
        <taxon>Mucoromycota</taxon>
        <taxon>Mortierellomycotina</taxon>
        <taxon>Mortierellomycetes</taxon>
        <taxon>Mortierellales</taxon>
        <taxon>Mortierellaceae</taxon>
        <taxon>Podila</taxon>
    </lineage>
</organism>
<comment type="caution">
    <text evidence="9">The sequence shown here is derived from an EMBL/GenBank/DDBJ whole genome shotgun (WGS) entry which is preliminary data.</text>
</comment>
<keyword evidence="3 5" id="KW-0378">Hydrolase</keyword>
<evidence type="ECO:0000256" key="2">
    <source>
        <dbReference type="ARBA" id="ARBA00022670"/>
    </source>
</evidence>
<dbReference type="PANTHER" id="PTHR43806:SF11">
    <property type="entry name" value="CEREVISIN-RELATED"/>
    <property type="match status" value="1"/>
</dbReference>
<keyword evidence="6" id="KW-0472">Membrane</keyword>
<dbReference type="Pfam" id="PF05922">
    <property type="entry name" value="Inhibitor_I9"/>
    <property type="match status" value="1"/>
</dbReference>
<dbReference type="InterPro" id="IPR015500">
    <property type="entry name" value="Peptidase_S8_subtilisin-rel"/>
</dbReference>
<proteinExistence type="inferred from homology"/>
<keyword evidence="4 5" id="KW-0720">Serine protease</keyword>
<evidence type="ECO:0000256" key="4">
    <source>
        <dbReference type="ARBA" id="ARBA00022825"/>
    </source>
</evidence>
<dbReference type="AlphaFoldDB" id="A0A9P5SKZ2"/>
<keyword evidence="10" id="KW-1185">Reference proteome</keyword>
<dbReference type="InterPro" id="IPR023827">
    <property type="entry name" value="Peptidase_S8_Asp-AS"/>
</dbReference>
<evidence type="ECO:0000256" key="1">
    <source>
        <dbReference type="ARBA" id="ARBA00011073"/>
    </source>
</evidence>
<feature type="active site" description="Charge relay system" evidence="5">
    <location>
        <position position="341"/>
    </location>
</feature>
<dbReference type="InterPro" id="IPR050131">
    <property type="entry name" value="Peptidase_S8_subtilisin-like"/>
</dbReference>
<dbReference type="GO" id="GO:0004252">
    <property type="term" value="F:serine-type endopeptidase activity"/>
    <property type="evidence" value="ECO:0007669"/>
    <property type="project" value="UniProtKB-UniRule"/>
</dbReference>
<feature type="active site" description="Charge relay system" evidence="5">
    <location>
        <position position="155"/>
    </location>
</feature>
<evidence type="ECO:0000256" key="6">
    <source>
        <dbReference type="SAM" id="Phobius"/>
    </source>
</evidence>
<dbReference type="SUPFAM" id="SSF52743">
    <property type="entry name" value="Subtilisin-like"/>
    <property type="match status" value="1"/>
</dbReference>
<comment type="similarity">
    <text evidence="1 5">Belongs to the peptidase S8 family.</text>
</comment>
<dbReference type="GO" id="GO:0005615">
    <property type="term" value="C:extracellular space"/>
    <property type="evidence" value="ECO:0007669"/>
    <property type="project" value="TreeGrafter"/>
</dbReference>
<feature type="domain" description="Peptidase S8/S53" evidence="7">
    <location>
        <begin position="146"/>
        <end position="374"/>
    </location>
</feature>
<dbReference type="CDD" id="cd04077">
    <property type="entry name" value="Peptidases_S8_PCSK9_ProteinaseK_like"/>
    <property type="match status" value="1"/>
</dbReference>
<keyword evidence="6" id="KW-0812">Transmembrane</keyword>
<dbReference type="PANTHER" id="PTHR43806">
    <property type="entry name" value="PEPTIDASE S8"/>
    <property type="match status" value="1"/>
</dbReference>
<dbReference type="Proteomes" id="UP000696485">
    <property type="component" value="Unassembled WGS sequence"/>
</dbReference>
<dbReference type="Gene3D" id="3.40.50.200">
    <property type="entry name" value="Peptidase S8/S53 domain"/>
    <property type="match status" value="1"/>
</dbReference>
<protein>
    <submittedName>
        <fullName evidence="9">Uncharacterized protein</fullName>
    </submittedName>
</protein>
<dbReference type="EMBL" id="JAAAUY010000420">
    <property type="protein sequence ID" value="KAF9330121.1"/>
    <property type="molecule type" value="Genomic_DNA"/>
</dbReference>
<feature type="active site" description="Charge relay system" evidence="5">
    <location>
        <position position="187"/>
    </location>
</feature>
<dbReference type="InterPro" id="IPR000209">
    <property type="entry name" value="Peptidase_S8/S53_dom"/>
</dbReference>
<dbReference type="PROSITE" id="PS51892">
    <property type="entry name" value="SUBTILASE"/>
    <property type="match status" value="1"/>
</dbReference>
<dbReference type="Pfam" id="PF00082">
    <property type="entry name" value="Peptidase_S8"/>
    <property type="match status" value="1"/>
</dbReference>
<dbReference type="InterPro" id="IPR036852">
    <property type="entry name" value="Peptidase_S8/S53_dom_sf"/>
</dbReference>
<dbReference type="GO" id="GO:0006508">
    <property type="term" value="P:proteolysis"/>
    <property type="evidence" value="ECO:0007669"/>
    <property type="project" value="UniProtKB-KW"/>
</dbReference>
<dbReference type="SUPFAM" id="SSF54897">
    <property type="entry name" value="Protease propeptides/inhibitors"/>
    <property type="match status" value="1"/>
</dbReference>
<reference evidence="9" key="1">
    <citation type="journal article" date="2020" name="Fungal Divers.">
        <title>Resolving the Mortierellaceae phylogeny through synthesis of multi-gene phylogenetics and phylogenomics.</title>
        <authorList>
            <person name="Vandepol N."/>
            <person name="Liber J."/>
            <person name="Desiro A."/>
            <person name="Na H."/>
            <person name="Kennedy M."/>
            <person name="Barry K."/>
            <person name="Grigoriev I.V."/>
            <person name="Miller A.N."/>
            <person name="O'Donnell K."/>
            <person name="Stajich J.E."/>
            <person name="Bonito G."/>
        </authorList>
    </citation>
    <scope>NUCLEOTIDE SEQUENCE</scope>
    <source>
        <strain evidence="9">NVP1</strain>
    </source>
</reference>
<evidence type="ECO:0000313" key="9">
    <source>
        <dbReference type="EMBL" id="KAF9330121.1"/>
    </source>
</evidence>
<dbReference type="PROSITE" id="PS00137">
    <property type="entry name" value="SUBTILASE_HIS"/>
    <property type="match status" value="1"/>
</dbReference>
<dbReference type="Gene3D" id="3.30.70.80">
    <property type="entry name" value="Peptidase S8 propeptide/proteinase inhibitor I9"/>
    <property type="match status" value="1"/>
</dbReference>
<dbReference type="InterPro" id="IPR010259">
    <property type="entry name" value="S8pro/Inhibitor_I9"/>
</dbReference>
<accession>A0A9P5SKZ2</accession>
<name>A0A9P5SKZ2_9FUNG</name>
<dbReference type="FunFam" id="3.40.50.200:FF:000014">
    <property type="entry name" value="Proteinase K"/>
    <property type="match status" value="1"/>
</dbReference>
<dbReference type="InterPro" id="IPR037045">
    <property type="entry name" value="S8pro/Inhibitor_I9_sf"/>
</dbReference>
<keyword evidence="6" id="KW-1133">Transmembrane helix</keyword>
<evidence type="ECO:0000256" key="3">
    <source>
        <dbReference type="ARBA" id="ARBA00022801"/>
    </source>
</evidence>
<dbReference type="PROSITE" id="PS00136">
    <property type="entry name" value="SUBTILASE_ASP"/>
    <property type="match status" value="1"/>
</dbReference>
<dbReference type="PRINTS" id="PR00723">
    <property type="entry name" value="SUBTILISIN"/>
</dbReference>
<gene>
    <name evidence="9" type="ORF">BG006_006909</name>
</gene>